<gene>
    <name evidence="2" type="ORF">Cvel_16696</name>
</gene>
<evidence type="ECO:0000256" key="1">
    <source>
        <dbReference type="SAM" id="MobiDB-lite"/>
    </source>
</evidence>
<dbReference type="EMBL" id="CDMZ01000326">
    <property type="protein sequence ID" value="CEM11880.1"/>
    <property type="molecule type" value="Genomic_DNA"/>
</dbReference>
<dbReference type="AlphaFoldDB" id="A0A0G4FFA8"/>
<accession>A0A0G4FFA8</accession>
<dbReference type="VEuPathDB" id="CryptoDB:Cvel_16696"/>
<feature type="region of interest" description="Disordered" evidence="1">
    <location>
        <begin position="421"/>
        <end position="485"/>
    </location>
</feature>
<feature type="compositionally biased region" description="Basic and acidic residues" evidence="1">
    <location>
        <begin position="525"/>
        <end position="535"/>
    </location>
</feature>
<feature type="region of interest" description="Disordered" evidence="1">
    <location>
        <begin position="503"/>
        <end position="548"/>
    </location>
</feature>
<evidence type="ECO:0000313" key="2">
    <source>
        <dbReference type="EMBL" id="CEM11880.1"/>
    </source>
</evidence>
<reference evidence="2" key="1">
    <citation type="submission" date="2014-11" db="EMBL/GenBank/DDBJ databases">
        <authorList>
            <person name="Otto D Thomas"/>
            <person name="Naeem Raeece"/>
        </authorList>
    </citation>
    <scope>NUCLEOTIDE SEQUENCE</scope>
</reference>
<protein>
    <submittedName>
        <fullName evidence="2">Uncharacterized protein</fullName>
    </submittedName>
</protein>
<organism evidence="2">
    <name type="scientific">Chromera velia CCMP2878</name>
    <dbReference type="NCBI Taxonomy" id="1169474"/>
    <lineage>
        <taxon>Eukaryota</taxon>
        <taxon>Sar</taxon>
        <taxon>Alveolata</taxon>
        <taxon>Colpodellida</taxon>
        <taxon>Chromeraceae</taxon>
        <taxon>Chromera</taxon>
    </lineage>
</organism>
<sequence>MSVQWQDAASALVHNEELWRDLNLHRVSFGSNGESLDLVIINSDGHTTENLRHLTVHWEAVEEFPVGRVFVTAERPQDEAFVADLQQTLQADNDEDCSLVTVMSRISKVDPTALALRSLEEETVRMTIKRRLQQLDERASLWTAAQQQSSNSSSLGLQEGFDLLREELKALCKDKIMEGPIEPSPLGESVWNWFMQIGMKAFGWGANDVVQLFVAFREGGHPFFPPRVVALSPRLQWRDDTPAGFPPNPSDVFSLLFKGDVTPMPKDFLIEVSEIMGTNMKAFEMAWEATPSARNVQLPVSLHVLGVANRLNGSMAVLSREDTVSLCRFSCLPAFLIAELEALPQDILPVDAPLCTLLVSLICRAFEVDKNVFSATYEGGRLLSALESLKERLQTNLEERQVLFMVDEIIKRTRELMEKEKEERKRKAAAEAAFSPRRSGSSAGVPIPSDSSAGVPIPSDSSAGVPIPSDSSAGVPIPSESSAGVPFSLLGSLQRAAKRTLERTADLVSETLNFPFGRGGRKERRREAQDSRRQGDAAPEGNETEQRE</sequence>
<name>A0A0G4FFA8_9ALVE</name>
<proteinExistence type="predicted"/>